<dbReference type="PRINTS" id="PR00080">
    <property type="entry name" value="SDRFAMILY"/>
</dbReference>
<evidence type="ECO:0000256" key="2">
    <source>
        <dbReference type="ARBA" id="ARBA00023002"/>
    </source>
</evidence>
<name>A0A8K0KJW5_LADFU</name>
<keyword evidence="2" id="KW-0560">Oxidoreductase</keyword>
<evidence type="ECO:0008006" key="6">
    <source>
        <dbReference type="Google" id="ProtNLM"/>
    </source>
</evidence>
<proteinExistence type="inferred from homology"/>
<dbReference type="SUPFAM" id="SSF51735">
    <property type="entry name" value="NAD(P)-binding Rossmann-fold domains"/>
    <property type="match status" value="1"/>
</dbReference>
<dbReference type="InterPro" id="IPR020904">
    <property type="entry name" value="Sc_DH/Rdtase_CS"/>
</dbReference>
<organism evidence="4 5">
    <name type="scientific">Ladona fulva</name>
    <name type="common">Scarce chaser dragonfly</name>
    <name type="synonym">Libellula fulva</name>
    <dbReference type="NCBI Taxonomy" id="123851"/>
    <lineage>
        <taxon>Eukaryota</taxon>
        <taxon>Metazoa</taxon>
        <taxon>Ecdysozoa</taxon>
        <taxon>Arthropoda</taxon>
        <taxon>Hexapoda</taxon>
        <taxon>Insecta</taxon>
        <taxon>Pterygota</taxon>
        <taxon>Palaeoptera</taxon>
        <taxon>Odonata</taxon>
        <taxon>Epiprocta</taxon>
        <taxon>Anisoptera</taxon>
        <taxon>Libelluloidea</taxon>
        <taxon>Libellulidae</taxon>
        <taxon>Ladona</taxon>
    </lineage>
</organism>
<evidence type="ECO:0000256" key="3">
    <source>
        <dbReference type="RuleBase" id="RU000363"/>
    </source>
</evidence>
<dbReference type="PRINTS" id="PR00081">
    <property type="entry name" value="GDHRDH"/>
</dbReference>
<reference evidence="4" key="2">
    <citation type="submission" date="2017-10" db="EMBL/GenBank/DDBJ databases">
        <title>Ladona fulva Genome sequencing and assembly.</title>
        <authorList>
            <person name="Murali S."/>
            <person name="Richards S."/>
            <person name="Bandaranaike D."/>
            <person name="Bellair M."/>
            <person name="Blankenburg K."/>
            <person name="Chao H."/>
            <person name="Dinh H."/>
            <person name="Doddapaneni H."/>
            <person name="Dugan-Rocha S."/>
            <person name="Elkadiri S."/>
            <person name="Gnanaolivu R."/>
            <person name="Hernandez B."/>
            <person name="Skinner E."/>
            <person name="Javaid M."/>
            <person name="Lee S."/>
            <person name="Li M."/>
            <person name="Ming W."/>
            <person name="Munidasa M."/>
            <person name="Muniz J."/>
            <person name="Nguyen L."/>
            <person name="Hughes D."/>
            <person name="Osuji N."/>
            <person name="Pu L.-L."/>
            <person name="Puazo M."/>
            <person name="Qu C."/>
            <person name="Quiroz J."/>
            <person name="Raj R."/>
            <person name="Weissenberger G."/>
            <person name="Xin Y."/>
            <person name="Zou X."/>
            <person name="Han Y."/>
            <person name="Worley K."/>
            <person name="Muzny D."/>
            <person name="Gibbs R."/>
        </authorList>
    </citation>
    <scope>NUCLEOTIDE SEQUENCE</scope>
    <source>
        <strain evidence="4">Sampled in the wild</strain>
    </source>
</reference>
<dbReference type="PANTHER" id="PTHR43115">
    <property type="entry name" value="DEHYDROGENASE/REDUCTASE SDR FAMILY MEMBER 11"/>
    <property type="match status" value="1"/>
</dbReference>
<keyword evidence="5" id="KW-1185">Reference proteome</keyword>
<dbReference type="Gene3D" id="3.40.50.720">
    <property type="entry name" value="NAD(P)-binding Rossmann-like Domain"/>
    <property type="match status" value="1"/>
</dbReference>
<dbReference type="AlphaFoldDB" id="A0A8K0KJW5"/>
<dbReference type="EMBL" id="KZ309050">
    <property type="protein sequence ID" value="KAG8236611.1"/>
    <property type="molecule type" value="Genomic_DNA"/>
</dbReference>
<dbReference type="InterPro" id="IPR036291">
    <property type="entry name" value="NAD(P)-bd_dom_sf"/>
</dbReference>
<accession>A0A8K0KJW5</accession>
<evidence type="ECO:0000256" key="1">
    <source>
        <dbReference type="ARBA" id="ARBA00006484"/>
    </source>
</evidence>
<evidence type="ECO:0000313" key="4">
    <source>
        <dbReference type="EMBL" id="KAG8236611.1"/>
    </source>
</evidence>
<evidence type="ECO:0000313" key="5">
    <source>
        <dbReference type="Proteomes" id="UP000792457"/>
    </source>
</evidence>
<comment type="similarity">
    <text evidence="1 3">Belongs to the short-chain dehydrogenases/reductases (SDR) family.</text>
</comment>
<dbReference type="OrthoDB" id="1933717at2759"/>
<dbReference type="Pfam" id="PF00106">
    <property type="entry name" value="adh_short"/>
    <property type="match status" value="1"/>
</dbReference>
<comment type="caution">
    <text evidence="4">The sequence shown here is derived from an EMBL/GenBank/DDBJ whole genome shotgun (WGS) entry which is preliminary data.</text>
</comment>
<reference evidence="4" key="1">
    <citation type="submission" date="2013-04" db="EMBL/GenBank/DDBJ databases">
        <authorList>
            <person name="Qu J."/>
            <person name="Murali S.C."/>
            <person name="Bandaranaike D."/>
            <person name="Bellair M."/>
            <person name="Blankenburg K."/>
            <person name="Chao H."/>
            <person name="Dinh H."/>
            <person name="Doddapaneni H."/>
            <person name="Downs B."/>
            <person name="Dugan-Rocha S."/>
            <person name="Elkadiri S."/>
            <person name="Gnanaolivu R.D."/>
            <person name="Hernandez B."/>
            <person name="Javaid M."/>
            <person name="Jayaseelan J.C."/>
            <person name="Lee S."/>
            <person name="Li M."/>
            <person name="Ming W."/>
            <person name="Munidasa M."/>
            <person name="Muniz J."/>
            <person name="Nguyen L."/>
            <person name="Ongeri F."/>
            <person name="Osuji N."/>
            <person name="Pu L.-L."/>
            <person name="Puazo M."/>
            <person name="Qu C."/>
            <person name="Quiroz J."/>
            <person name="Raj R."/>
            <person name="Weissenberger G."/>
            <person name="Xin Y."/>
            <person name="Zou X."/>
            <person name="Han Y."/>
            <person name="Richards S."/>
            <person name="Worley K."/>
            <person name="Muzny D."/>
            <person name="Gibbs R."/>
        </authorList>
    </citation>
    <scope>NUCLEOTIDE SEQUENCE</scope>
    <source>
        <strain evidence="4">Sampled in the wild</strain>
    </source>
</reference>
<dbReference type="PANTHER" id="PTHR43115:SF4">
    <property type="entry name" value="DEHYDROGENASE_REDUCTASE SDR FAMILY MEMBER 11"/>
    <property type="match status" value="1"/>
</dbReference>
<dbReference type="Proteomes" id="UP000792457">
    <property type="component" value="Unassembled WGS sequence"/>
</dbReference>
<dbReference type="FunFam" id="3.40.50.720:FF:000047">
    <property type="entry name" value="NADP-dependent L-serine/L-allo-threonine dehydrogenase"/>
    <property type="match status" value="1"/>
</dbReference>
<gene>
    <name evidence="4" type="ORF">J437_LFUL017052</name>
</gene>
<protein>
    <recommendedName>
        <fullName evidence="6">Farnesol dehydrogenase</fullName>
    </recommendedName>
</protein>
<sequence length="248" mass="26772">MERWEGKVAVVSGASAGIGASIVEELVKHGMIVVGLARRKERVEELANKLSGEKGKVYAVKADVSNEEEVKSAFKWVRETLGKLHVLVNNAGITRNVPLSQMEKPDVIRQIFETNVIGLSLCTGEAVCLMKETGVDDGHIIHINSVAGHSILPYSGHHAYGASKHAVTVLTEGLRRELMEAKSSIRVTSVSPGLVKTEIFEAAGGDPNIYQNPHLQPKDIADCVIFALQCPPNVQIHELTVKPIGEGC</sequence>
<dbReference type="GO" id="GO:0016616">
    <property type="term" value="F:oxidoreductase activity, acting on the CH-OH group of donors, NAD or NADP as acceptor"/>
    <property type="evidence" value="ECO:0007669"/>
    <property type="project" value="UniProtKB-ARBA"/>
</dbReference>
<dbReference type="InterPro" id="IPR002347">
    <property type="entry name" value="SDR_fam"/>
</dbReference>
<dbReference type="PROSITE" id="PS00061">
    <property type="entry name" value="ADH_SHORT"/>
    <property type="match status" value="1"/>
</dbReference>